<evidence type="ECO:0000256" key="1">
    <source>
        <dbReference type="ARBA" id="ARBA00009726"/>
    </source>
</evidence>
<evidence type="ECO:0000256" key="5">
    <source>
        <dbReference type="ARBA" id="ARBA00022840"/>
    </source>
</evidence>
<keyword evidence="7 9" id="KW-0472">Membrane</keyword>
<dbReference type="Gene3D" id="1.20.1560.10">
    <property type="entry name" value="ABC transporter type 1, transmembrane domain"/>
    <property type="match status" value="1"/>
</dbReference>
<dbReference type="Proteomes" id="UP001151760">
    <property type="component" value="Unassembled WGS sequence"/>
</dbReference>
<keyword evidence="5" id="KW-0067">ATP-binding</keyword>
<dbReference type="SUPFAM" id="SSF52540">
    <property type="entry name" value="P-loop containing nucleoside triphosphate hydrolases"/>
    <property type="match status" value="1"/>
</dbReference>
<evidence type="ECO:0000256" key="2">
    <source>
        <dbReference type="ARBA" id="ARBA00012191"/>
    </source>
</evidence>
<dbReference type="Pfam" id="PF00005">
    <property type="entry name" value="ABC_tran"/>
    <property type="match status" value="2"/>
</dbReference>
<dbReference type="SMART" id="SM00382">
    <property type="entry name" value="AAA"/>
    <property type="match status" value="1"/>
</dbReference>
<dbReference type="InterPro" id="IPR003439">
    <property type="entry name" value="ABC_transporter-like_ATP-bd"/>
</dbReference>
<feature type="transmembrane region" description="Helical" evidence="9">
    <location>
        <begin position="21"/>
        <end position="46"/>
    </location>
</feature>
<dbReference type="PANTHER" id="PTHR24223">
    <property type="entry name" value="ATP-BINDING CASSETTE SUB-FAMILY C"/>
    <property type="match status" value="1"/>
</dbReference>
<evidence type="ECO:0000256" key="3">
    <source>
        <dbReference type="ARBA" id="ARBA00022692"/>
    </source>
</evidence>
<dbReference type="Gene3D" id="3.40.50.300">
    <property type="entry name" value="P-loop containing nucleotide triphosphate hydrolases"/>
    <property type="match status" value="2"/>
</dbReference>
<dbReference type="EC" id="7.6.2.2" evidence="2"/>
<keyword evidence="3 9" id="KW-0812">Transmembrane</keyword>
<dbReference type="EMBL" id="BQNB010016841">
    <property type="protein sequence ID" value="GJT56403.1"/>
    <property type="molecule type" value="Genomic_DNA"/>
</dbReference>
<reference evidence="11" key="2">
    <citation type="submission" date="2022-01" db="EMBL/GenBank/DDBJ databases">
        <authorList>
            <person name="Yamashiro T."/>
            <person name="Shiraishi A."/>
            <person name="Satake H."/>
            <person name="Nakayama K."/>
        </authorList>
    </citation>
    <scope>NUCLEOTIDE SEQUENCE</scope>
</reference>
<comment type="catalytic activity">
    <reaction evidence="8">
        <text>ATP + H2O + xenobioticSide 1 = ADP + phosphate + xenobioticSide 2.</text>
        <dbReference type="EC" id="7.6.2.2"/>
    </reaction>
</comment>
<dbReference type="InterPro" id="IPR050173">
    <property type="entry name" value="ABC_transporter_C-like"/>
</dbReference>
<comment type="similarity">
    <text evidence="1">Belongs to the ABC transporter superfamily. ABCC family. Conjugate transporter (TC 3.A.1.208) subfamily.</text>
</comment>
<organism evidence="11 12">
    <name type="scientific">Tanacetum coccineum</name>
    <dbReference type="NCBI Taxonomy" id="301880"/>
    <lineage>
        <taxon>Eukaryota</taxon>
        <taxon>Viridiplantae</taxon>
        <taxon>Streptophyta</taxon>
        <taxon>Embryophyta</taxon>
        <taxon>Tracheophyta</taxon>
        <taxon>Spermatophyta</taxon>
        <taxon>Magnoliopsida</taxon>
        <taxon>eudicotyledons</taxon>
        <taxon>Gunneridae</taxon>
        <taxon>Pentapetalae</taxon>
        <taxon>asterids</taxon>
        <taxon>campanulids</taxon>
        <taxon>Asterales</taxon>
        <taxon>Asteraceae</taxon>
        <taxon>Asteroideae</taxon>
        <taxon>Anthemideae</taxon>
        <taxon>Anthemidinae</taxon>
        <taxon>Tanacetum</taxon>
    </lineage>
</organism>
<proteinExistence type="inferred from homology"/>
<name>A0ABQ5F041_9ASTR</name>
<feature type="domain" description="AAA+ ATPase" evidence="10">
    <location>
        <begin position="155"/>
        <end position="243"/>
    </location>
</feature>
<sequence length="245" mass="26523">MMLQLHAIWLMPVQIRVVLVILYNYLGVPSLVALAGILAILFAPLFISSLTFGSAILLGIPLGVGIVFTVTALFKNLQEPIRTFPQSMISISQAMISVGRLDALMSSKELNEGAVERQEGCSGNTTVEVIDGSFSWDVEAFEGPVVKNLNFEVKKGELAAIVGTVGSGKSSLLASIVREMHKISGKRGINLSGGQKQRILLARAVYQDSDIYLLDDVFSAVDAHTRVCKGSPQKQTLEELVLLRH</sequence>
<evidence type="ECO:0000256" key="6">
    <source>
        <dbReference type="ARBA" id="ARBA00022989"/>
    </source>
</evidence>
<accession>A0ABQ5F041</accession>
<protein>
    <recommendedName>
        <fullName evidence="2">ABC-type xenobiotic transporter</fullName>
        <ecNumber evidence="2">7.6.2.2</ecNumber>
    </recommendedName>
</protein>
<evidence type="ECO:0000313" key="11">
    <source>
        <dbReference type="EMBL" id="GJT56403.1"/>
    </source>
</evidence>
<gene>
    <name evidence="11" type="ORF">Tco_0991457</name>
</gene>
<evidence type="ECO:0000256" key="7">
    <source>
        <dbReference type="ARBA" id="ARBA00023136"/>
    </source>
</evidence>
<comment type="caution">
    <text evidence="11">The sequence shown here is derived from an EMBL/GenBank/DDBJ whole genome shotgun (WGS) entry which is preliminary data.</text>
</comment>
<dbReference type="InterPro" id="IPR036640">
    <property type="entry name" value="ABC1_TM_sf"/>
</dbReference>
<evidence type="ECO:0000256" key="8">
    <source>
        <dbReference type="ARBA" id="ARBA00034018"/>
    </source>
</evidence>
<evidence type="ECO:0000256" key="4">
    <source>
        <dbReference type="ARBA" id="ARBA00022741"/>
    </source>
</evidence>
<evidence type="ECO:0000259" key="10">
    <source>
        <dbReference type="SMART" id="SM00382"/>
    </source>
</evidence>
<dbReference type="InterPro" id="IPR003593">
    <property type="entry name" value="AAA+_ATPase"/>
</dbReference>
<reference evidence="11" key="1">
    <citation type="journal article" date="2022" name="Int. J. Mol. Sci.">
        <title>Draft Genome of Tanacetum Coccineum: Genomic Comparison of Closely Related Tanacetum-Family Plants.</title>
        <authorList>
            <person name="Yamashiro T."/>
            <person name="Shiraishi A."/>
            <person name="Nakayama K."/>
            <person name="Satake H."/>
        </authorList>
    </citation>
    <scope>NUCLEOTIDE SEQUENCE</scope>
</reference>
<keyword evidence="4" id="KW-0547">Nucleotide-binding</keyword>
<keyword evidence="12" id="KW-1185">Reference proteome</keyword>
<evidence type="ECO:0000256" key="9">
    <source>
        <dbReference type="SAM" id="Phobius"/>
    </source>
</evidence>
<dbReference type="InterPro" id="IPR027417">
    <property type="entry name" value="P-loop_NTPase"/>
</dbReference>
<keyword evidence="6 9" id="KW-1133">Transmembrane helix</keyword>
<evidence type="ECO:0000313" key="12">
    <source>
        <dbReference type="Proteomes" id="UP001151760"/>
    </source>
</evidence>
<dbReference type="PANTHER" id="PTHR24223:SF362">
    <property type="entry name" value="ABC TRANSPORTER C FAMILY MEMBER 4"/>
    <property type="match status" value="1"/>
</dbReference>
<feature type="transmembrane region" description="Helical" evidence="9">
    <location>
        <begin position="52"/>
        <end position="74"/>
    </location>
</feature>